<evidence type="ECO:0000313" key="9">
    <source>
        <dbReference type="EMBL" id="KAK3786667.1"/>
    </source>
</evidence>
<dbReference type="InterPro" id="IPR017970">
    <property type="entry name" value="Homeobox_CS"/>
</dbReference>
<dbReference type="AlphaFoldDB" id="A0AAE1AFH8"/>
<dbReference type="PRINTS" id="PR00024">
    <property type="entry name" value="HOMEOBOX"/>
</dbReference>
<dbReference type="PROSITE" id="PS00027">
    <property type="entry name" value="HOMEOBOX_1"/>
    <property type="match status" value="1"/>
</dbReference>
<dbReference type="Gene3D" id="1.10.10.60">
    <property type="entry name" value="Homeodomain-like"/>
    <property type="match status" value="1"/>
</dbReference>
<dbReference type="PRINTS" id="PR00031">
    <property type="entry name" value="HTHREPRESSR"/>
</dbReference>
<feature type="domain" description="Homeobox" evidence="8">
    <location>
        <begin position="53"/>
        <end position="113"/>
    </location>
</feature>
<organism evidence="9 10">
    <name type="scientific">Elysia crispata</name>
    <name type="common">lettuce slug</name>
    <dbReference type="NCBI Taxonomy" id="231223"/>
    <lineage>
        <taxon>Eukaryota</taxon>
        <taxon>Metazoa</taxon>
        <taxon>Spiralia</taxon>
        <taxon>Lophotrochozoa</taxon>
        <taxon>Mollusca</taxon>
        <taxon>Gastropoda</taxon>
        <taxon>Heterobranchia</taxon>
        <taxon>Euthyneura</taxon>
        <taxon>Panpulmonata</taxon>
        <taxon>Sacoglossa</taxon>
        <taxon>Placobranchoidea</taxon>
        <taxon>Plakobranchidae</taxon>
        <taxon>Elysia</taxon>
    </lineage>
</organism>
<feature type="region of interest" description="Disordered" evidence="7">
    <location>
        <begin position="1"/>
        <end position="23"/>
    </location>
</feature>
<dbReference type="PANTHER" id="PTHR24339:SF28">
    <property type="entry name" value="E5-RELATED"/>
    <property type="match status" value="1"/>
</dbReference>
<dbReference type="GO" id="GO:0000981">
    <property type="term" value="F:DNA-binding transcription factor activity, RNA polymerase II-specific"/>
    <property type="evidence" value="ECO:0007669"/>
    <property type="project" value="InterPro"/>
</dbReference>
<dbReference type="InterPro" id="IPR009057">
    <property type="entry name" value="Homeodomain-like_sf"/>
</dbReference>
<comment type="caution">
    <text evidence="9">The sequence shown here is derived from an EMBL/GenBank/DDBJ whole genome shotgun (WGS) entry which is preliminary data.</text>
</comment>
<comment type="subcellular location">
    <subcellularLocation>
        <location evidence="1 5 6">Nucleus</location>
    </subcellularLocation>
</comment>
<name>A0AAE1AFH8_9GAST</name>
<accession>A0AAE1AFH8</accession>
<dbReference type="GO" id="GO:0007420">
    <property type="term" value="P:brain development"/>
    <property type="evidence" value="ECO:0007669"/>
    <property type="project" value="TreeGrafter"/>
</dbReference>
<evidence type="ECO:0000256" key="7">
    <source>
        <dbReference type="SAM" id="MobiDB-lite"/>
    </source>
</evidence>
<dbReference type="SUPFAM" id="SSF46689">
    <property type="entry name" value="Homeodomain-like"/>
    <property type="match status" value="1"/>
</dbReference>
<dbReference type="EMBL" id="JAWDGP010001951">
    <property type="protein sequence ID" value="KAK3786667.1"/>
    <property type="molecule type" value="Genomic_DNA"/>
</dbReference>
<evidence type="ECO:0000256" key="5">
    <source>
        <dbReference type="PROSITE-ProRule" id="PRU00108"/>
    </source>
</evidence>
<keyword evidence="2 5" id="KW-0238">DNA-binding</keyword>
<evidence type="ECO:0000313" key="10">
    <source>
        <dbReference type="Proteomes" id="UP001283361"/>
    </source>
</evidence>
<dbReference type="CDD" id="cd00086">
    <property type="entry name" value="homeodomain"/>
    <property type="match status" value="1"/>
</dbReference>
<keyword evidence="10" id="KW-1185">Reference proteome</keyword>
<sequence length="436" mass="48397">MDERNMTDEDLAHTRSGEETEKKKWPGYCKTIIVKDSHGAVKELVFPKALDLDRPKRERTTFSPEQLGRLEEEFSVNQYLVGKDRTSLASSLGLTETQIKVWFQNRRTKHKKDREKRVESGDNQAESQAAQNVLKLLEYKTAFGYNTVLGGASISKSTHQYEAIDMSNTNPVQLAVHSAPTSNPIDAGHFSPSSRVVAPIDARDEQHLFDAKIGCYSREEPNCSRLVEKRSTLFPHCNSMAKIFGSPLNGEKRSSHAVTSLEQPSHGFSEVLYPEILGLRQFQNFENAAFSSEFTRSNFLRKPIPKNSSERGRYFPPYGTIPTIEGRPVLSNSHSMLQNTSKIYGYPEMINCTNYIPVSPARTQQIVHPSFRYPSLTAASGHAGSETAVYSLPPSAGSTTGMKPGESPSLYASVSGQTLSGIHPPITQSNFPVTFS</sequence>
<feature type="DNA-binding region" description="Homeobox" evidence="5">
    <location>
        <begin position="55"/>
        <end position="114"/>
    </location>
</feature>
<dbReference type="PROSITE" id="PS50071">
    <property type="entry name" value="HOMEOBOX_2"/>
    <property type="match status" value="1"/>
</dbReference>
<dbReference type="PANTHER" id="PTHR24339">
    <property type="entry name" value="HOMEOBOX PROTEIN EMX-RELATED"/>
    <property type="match status" value="1"/>
</dbReference>
<dbReference type="GO" id="GO:0030182">
    <property type="term" value="P:neuron differentiation"/>
    <property type="evidence" value="ECO:0007669"/>
    <property type="project" value="TreeGrafter"/>
</dbReference>
<dbReference type="InterPro" id="IPR020479">
    <property type="entry name" value="HD_metazoa"/>
</dbReference>
<dbReference type="Pfam" id="PF00046">
    <property type="entry name" value="Homeodomain"/>
    <property type="match status" value="1"/>
</dbReference>
<dbReference type="GO" id="GO:0005634">
    <property type="term" value="C:nucleus"/>
    <property type="evidence" value="ECO:0007669"/>
    <property type="project" value="UniProtKB-SubCell"/>
</dbReference>
<keyword evidence="4 5" id="KW-0539">Nucleus</keyword>
<evidence type="ECO:0000256" key="1">
    <source>
        <dbReference type="ARBA" id="ARBA00004123"/>
    </source>
</evidence>
<evidence type="ECO:0000256" key="3">
    <source>
        <dbReference type="ARBA" id="ARBA00023155"/>
    </source>
</evidence>
<evidence type="ECO:0000256" key="4">
    <source>
        <dbReference type="ARBA" id="ARBA00023242"/>
    </source>
</evidence>
<evidence type="ECO:0000256" key="6">
    <source>
        <dbReference type="RuleBase" id="RU000682"/>
    </source>
</evidence>
<evidence type="ECO:0000259" key="8">
    <source>
        <dbReference type="PROSITE" id="PS50071"/>
    </source>
</evidence>
<dbReference type="SMART" id="SM00389">
    <property type="entry name" value="HOX"/>
    <property type="match status" value="1"/>
</dbReference>
<dbReference type="InterPro" id="IPR001356">
    <property type="entry name" value="HD"/>
</dbReference>
<feature type="region of interest" description="Disordered" evidence="7">
    <location>
        <begin position="390"/>
        <end position="409"/>
    </location>
</feature>
<feature type="region of interest" description="Disordered" evidence="7">
    <location>
        <begin position="108"/>
        <end position="127"/>
    </location>
</feature>
<evidence type="ECO:0000256" key="2">
    <source>
        <dbReference type="ARBA" id="ARBA00023125"/>
    </source>
</evidence>
<dbReference type="InterPro" id="IPR050877">
    <property type="entry name" value="EMX-VAX-Noto_Homeobox_TFs"/>
</dbReference>
<proteinExistence type="predicted"/>
<keyword evidence="3 5" id="KW-0371">Homeobox</keyword>
<dbReference type="GO" id="GO:0000978">
    <property type="term" value="F:RNA polymerase II cis-regulatory region sequence-specific DNA binding"/>
    <property type="evidence" value="ECO:0007669"/>
    <property type="project" value="TreeGrafter"/>
</dbReference>
<gene>
    <name evidence="9" type="ORF">RRG08_027623</name>
</gene>
<dbReference type="InterPro" id="IPR000047">
    <property type="entry name" value="HTH_motif"/>
</dbReference>
<protein>
    <recommendedName>
        <fullName evidence="8">Homeobox domain-containing protein</fullName>
    </recommendedName>
</protein>
<dbReference type="Proteomes" id="UP001283361">
    <property type="component" value="Unassembled WGS sequence"/>
</dbReference>
<reference evidence="9" key="1">
    <citation type="journal article" date="2023" name="G3 (Bethesda)">
        <title>A reference genome for the long-term kleptoplast-retaining sea slug Elysia crispata morphotype clarki.</title>
        <authorList>
            <person name="Eastman K.E."/>
            <person name="Pendleton A.L."/>
            <person name="Shaikh M.A."/>
            <person name="Suttiyut T."/>
            <person name="Ogas R."/>
            <person name="Tomko P."/>
            <person name="Gavelis G."/>
            <person name="Widhalm J.R."/>
            <person name="Wisecaver J.H."/>
        </authorList>
    </citation>
    <scope>NUCLEOTIDE SEQUENCE</scope>
    <source>
        <strain evidence="9">ECLA1</strain>
    </source>
</reference>